<keyword evidence="1" id="KW-0175">Coiled coil</keyword>
<evidence type="ECO:0000256" key="2">
    <source>
        <dbReference type="SAM" id="MobiDB-lite"/>
    </source>
</evidence>
<gene>
    <name evidence="5" type="ORF">CSCA_1413</name>
</gene>
<dbReference type="Pfam" id="PF04233">
    <property type="entry name" value="Phage_Mu_F"/>
    <property type="match status" value="1"/>
</dbReference>
<name>A0A0E3M898_CLOSL</name>
<dbReference type="KEGG" id="csq:CSCA_1413"/>
<dbReference type="Pfam" id="PF15542">
    <property type="entry name" value="Ntox50"/>
    <property type="match status" value="1"/>
</dbReference>
<proteinExistence type="predicted"/>
<evidence type="ECO:0000313" key="5">
    <source>
        <dbReference type="EMBL" id="AKA68538.1"/>
    </source>
</evidence>
<sequence>MNNIDYWKKRTEQKLNAQYKKADNLSQELKDQYEIALEEINKKISNFYLKFASDNEMSYAEATQYLNGKEFNRWRKSIDAYIKKIEATENEQLLLELNTLAMKSRISRLDSLVTDIQVELSKLYSKENEQTTTLLKSVADDTYYQTIYEVQVGRGIGHAFGKLDNKTVEDILNHPWSGENYSSRIWDQKDKLVKTIKQELTQKFIQGKDVKTTATAVSQKMNVSYRNACTLVQTETSYIAGQATARGYEETGVQKYQILATLDTHTSTICREEDGKVYDLKDKTIGVNYPPFHIRCRTTTIPYFYDEKGERAARDPDNGKTYYVPSDMKYEDWYNKYVENNSEALAEESKTKNKSSDKKQYKEYRNTLGKEGPKSFDKFQDLKYNNVEEYNQLKKVYTVKNNIRNGTQSLDIEEGKQGKHILGHNNYIEGRSYLTISKEEAQGLVNKYAGTGEIRFNTKGEWDKKELIAIPKNIGVNVDSKTGIETKTNKFKIHYSNKGVHIVPTMKEG</sequence>
<reference evidence="5 6" key="1">
    <citation type="journal article" date="2015" name="J. Biotechnol.">
        <title>Complete genome sequence of a malodorant-producing acetogen, Clostridium scatologenes ATCC 25775(T).</title>
        <authorList>
            <person name="Zhu Z."/>
            <person name="Guo T."/>
            <person name="Zheng H."/>
            <person name="Song T."/>
            <person name="Ouyang P."/>
            <person name="Xie J."/>
        </authorList>
    </citation>
    <scope>NUCLEOTIDE SEQUENCE [LARGE SCALE GENOMIC DNA]</scope>
    <source>
        <strain evidence="5 6">ATCC 25775</strain>
    </source>
</reference>
<keyword evidence="6" id="KW-1185">Reference proteome</keyword>
<feature type="coiled-coil region" evidence="1">
    <location>
        <begin position="8"/>
        <end position="46"/>
    </location>
</feature>
<accession>A0A0E3M898</accession>
<dbReference type="InterPro" id="IPR006528">
    <property type="entry name" value="Phage_head_morphogenesis_dom"/>
</dbReference>
<dbReference type="STRING" id="1548.CSCA_1413"/>
<dbReference type="HOGENOM" id="CLU_017434_5_2_9"/>
<organism evidence="5 6">
    <name type="scientific">Clostridium scatologenes</name>
    <dbReference type="NCBI Taxonomy" id="1548"/>
    <lineage>
        <taxon>Bacteria</taxon>
        <taxon>Bacillati</taxon>
        <taxon>Bacillota</taxon>
        <taxon>Clostridia</taxon>
        <taxon>Eubacteriales</taxon>
        <taxon>Clostridiaceae</taxon>
        <taxon>Clostridium</taxon>
    </lineage>
</organism>
<dbReference type="RefSeq" id="WP_029159965.1">
    <property type="nucleotide sequence ID" value="NZ_CP009933.1"/>
</dbReference>
<feature type="region of interest" description="Disordered" evidence="2">
    <location>
        <begin position="345"/>
        <end position="369"/>
    </location>
</feature>
<dbReference type="InterPro" id="IPR029100">
    <property type="entry name" value="Ntox50"/>
</dbReference>
<feature type="compositionally biased region" description="Basic and acidic residues" evidence="2">
    <location>
        <begin position="347"/>
        <end position="365"/>
    </location>
</feature>
<evidence type="ECO:0000259" key="3">
    <source>
        <dbReference type="Pfam" id="PF04233"/>
    </source>
</evidence>
<dbReference type="EMBL" id="CP009933">
    <property type="protein sequence ID" value="AKA68538.1"/>
    <property type="molecule type" value="Genomic_DNA"/>
</dbReference>
<protein>
    <submittedName>
        <fullName evidence="5">Prophage head protein</fullName>
    </submittedName>
</protein>
<evidence type="ECO:0000313" key="6">
    <source>
        <dbReference type="Proteomes" id="UP000033115"/>
    </source>
</evidence>
<evidence type="ECO:0000256" key="1">
    <source>
        <dbReference type="SAM" id="Coils"/>
    </source>
</evidence>
<dbReference type="NCBIfam" id="TIGR01641">
    <property type="entry name" value="phageSPP1_gp7"/>
    <property type="match status" value="1"/>
</dbReference>
<feature type="domain" description="Phage head morphogenesis" evidence="3">
    <location>
        <begin position="194"/>
        <end position="301"/>
    </location>
</feature>
<dbReference type="Proteomes" id="UP000033115">
    <property type="component" value="Chromosome"/>
</dbReference>
<feature type="domain" description="Bacterial toxin 50" evidence="4">
    <location>
        <begin position="412"/>
        <end position="504"/>
    </location>
</feature>
<evidence type="ECO:0000259" key="4">
    <source>
        <dbReference type="Pfam" id="PF15542"/>
    </source>
</evidence>
<dbReference type="AlphaFoldDB" id="A0A0E3M898"/>